<dbReference type="KEGG" id="ccos:Pan44_09920"/>
<dbReference type="FunCoup" id="A0A517SA33">
    <property type="interactions" value="381"/>
</dbReference>
<dbReference type="NCBIfam" id="TIGR00083">
    <property type="entry name" value="ribF"/>
    <property type="match status" value="1"/>
</dbReference>
<evidence type="ECO:0000256" key="1">
    <source>
        <dbReference type="ARBA" id="ARBA00002121"/>
    </source>
</evidence>
<dbReference type="GO" id="GO:0008531">
    <property type="term" value="F:riboflavin kinase activity"/>
    <property type="evidence" value="ECO:0007669"/>
    <property type="project" value="UniProtKB-UniRule"/>
</dbReference>
<keyword evidence="10 15" id="KW-0274">FAD</keyword>
<protein>
    <recommendedName>
        <fullName evidence="15">Riboflavin biosynthesis protein</fullName>
    </recommendedName>
    <domain>
        <recommendedName>
            <fullName evidence="15">Riboflavin kinase</fullName>
            <ecNumber evidence="15">2.7.1.26</ecNumber>
        </recommendedName>
        <alternativeName>
            <fullName evidence="15">Flavokinase</fullName>
        </alternativeName>
    </domain>
    <domain>
        <recommendedName>
            <fullName evidence="15">FMN adenylyltransferase</fullName>
            <ecNumber evidence="15">2.7.7.2</ecNumber>
        </recommendedName>
        <alternativeName>
            <fullName evidence="15">FAD pyrophosphorylase</fullName>
        </alternativeName>
        <alternativeName>
            <fullName evidence="15">FAD synthase</fullName>
        </alternativeName>
    </domain>
</protein>
<keyword evidence="12" id="KW-0511">Multifunctional enzyme</keyword>
<evidence type="ECO:0000256" key="14">
    <source>
        <dbReference type="ARBA" id="ARBA00049494"/>
    </source>
</evidence>
<dbReference type="Gene3D" id="3.40.50.620">
    <property type="entry name" value="HUPs"/>
    <property type="match status" value="1"/>
</dbReference>
<dbReference type="GO" id="GO:0003919">
    <property type="term" value="F:FMN adenylyltransferase activity"/>
    <property type="evidence" value="ECO:0007669"/>
    <property type="project" value="UniProtKB-UniRule"/>
</dbReference>
<dbReference type="FunFam" id="3.40.50.620:FF:000021">
    <property type="entry name" value="Riboflavin biosynthesis protein"/>
    <property type="match status" value="1"/>
</dbReference>
<evidence type="ECO:0000256" key="11">
    <source>
        <dbReference type="ARBA" id="ARBA00022840"/>
    </source>
</evidence>
<dbReference type="Proteomes" id="UP000315700">
    <property type="component" value="Chromosome"/>
</dbReference>
<evidence type="ECO:0000259" key="16">
    <source>
        <dbReference type="SMART" id="SM00904"/>
    </source>
</evidence>
<dbReference type="UniPathway" id="UPA00276">
    <property type="reaction ID" value="UER00406"/>
</dbReference>
<dbReference type="PIRSF" id="PIRSF004491">
    <property type="entry name" value="FAD_Synth"/>
    <property type="match status" value="1"/>
</dbReference>
<dbReference type="GO" id="GO:0009231">
    <property type="term" value="P:riboflavin biosynthetic process"/>
    <property type="evidence" value="ECO:0007669"/>
    <property type="project" value="InterPro"/>
</dbReference>
<comment type="function">
    <text evidence="1">Catalyzes the phosphorylation of riboflavin to FMN followed by the adenylation of FMN to FAD.</text>
</comment>
<name>A0A517SA33_9PLAN</name>
<dbReference type="InterPro" id="IPR002606">
    <property type="entry name" value="Riboflavin_kinase_bac"/>
</dbReference>
<evidence type="ECO:0000256" key="7">
    <source>
        <dbReference type="ARBA" id="ARBA00022695"/>
    </source>
</evidence>
<keyword evidence="6 15" id="KW-0808">Transferase</keyword>
<dbReference type="OrthoDB" id="9803667at2"/>
<evidence type="ECO:0000256" key="6">
    <source>
        <dbReference type="ARBA" id="ARBA00022679"/>
    </source>
</evidence>
<dbReference type="InParanoid" id="A0A517SA33"/>
<dbReference type="InterPro" id="IPR023465">
    <property type="entry name" value="Riboflavin_kinase_dom_sf"/>
</dbReference>
<evidence type="ECO:0000256" key="15">
    <source>
        <dbReference type="PIRNR" id="PIRNR004491"/>
    </source>
</evidence>
<dbReference type="InterPro" id="IPR014729">
    <property type="entry name" value="Rossmann-like_a/b/a_fold"/>
</dbReference>
<dbReference type="GO" id="GO:0005524">
    <property type="term" value="F:ATP binding"/>
    <property type="evidence" value="ECO:0007669"/>
    <property type="project" value="UniProtKB-UniRule"/>
</dbReference>
<dbReference type="RefSeq" id="WP_145027793.1">
    <property type="nucleotide sequence ID" value="NZ_CP036271.1"/>
</dbReference>
<dbReference type="SMART" id="SM00904">
    <property type="entry name" value="Flavokinase"/>
    <property type="match status" value="1"/>
</dbReference>
<evidence type="ECO:0000256" key="3">
    <source>
        <dbReference type="ARBA" id="ARBA00005201"/>
    </source>
</evidence>
<dbReference type="NCBIfam" id="NF004160">
    <property type="entry name" value="PRK05627.1-3"/>
    <property type="match status" value="1"/>
</dbReference>
<dbReference type="GO" id="GO:0009398">
    <property type="term" value="P:FMN biosynthetic process"/>
    <property type="evidence" value="ECO:0007669"/>
    <property type="project" value="UniProtKB-UniRule"/>
</dbReference>
<evidence type="ECO:0000256" key="10">
    <source>
        <dbReference type="ARBA" id="ARBA00022827"/>
    </source>
</evidence>
<comment type="catalytic activity">
    <reaction evidence="14 15">
        <text>FMN + ATP + H(+) = FAD + diphosphate</text>
        <dbReference type="Rhea" id="RHEA:17237"/>
        <dbReference type="ChEBI" id="CHEBI:15378"/>
        <dbReference type="ChEBI" id="CHEBI:30616"/>
        <dbReference type="ChEBI" id="CHEBI:33019"/>
        <dbReference type="ChEBI" id="CHEBI:57692"/>
        <dbReference type="ChEBI" id="CHEBI:58210"/>
        <dbReference type="EC" id="2.7.7.2"/>
    </reaction>
</comment>
<dbReference type="Gene3D" id="2.40.30.30">
    <property type="entry name" value="Riboflavin kinase-like"/>
    <property type="match status" value="1"/>
</dbReference>
<evidence type="ECO:0000256" key="5">
    <source>
        <dbReference type="ARBA" id="ARBA00022643"/>
    </source>
</evidence>
<dbReference type="EC" id="2.7.1.26" evidence="15"/>
<dbReference type="Pfam" id="PF06574">
    <property type="entry name" value="FAD_syn"/>
    <property type="match status" value="1"/>
</dbReference>
<sequence length="306" mass="33726">MDLQSGFERPDAYRGGVVSIGNFDGVHRGHQVMARTVALRARELGVPSVIMTFDPHPTVLLAPDRTPPQLTTIHKRAELLDRCGIDCVIAYPTDRNLLQLEPEEFFQLIIRDELEARALIEGPNFHFGHRRAGTIDTLRTLCSQHNMRLQILDPVADDTGWMVSSTDIRKAIAEGRLPDAADLLGRPYSVSGVVGSGAQRGRHLGFPTANLENITVMLPPDGVYAGRVELADGPRLAATHIGPNVTFGELAKKVEVHLLDFAGDLYGKVLEVTFLERVRGTQKFDGVDALRRQMELDIARVREIAG</sequence>
<comment type="similarity">
    <text evidence="15">Belongs to the ribF family.</text>
</comment>
<organism evidence="17 18">
    <name type="scientific">Caulifigura coniformis</name>
    <dbReference type="NCBI Taxonomy" id="2527983"/>
    <lineage>
        <taxon>Bacteria</taxon>
        <taxon>Pseudomonadati</taxon>
        <taxon>Planctomycetota</taxon>
        <taxon>Planctomycetia</taxon>
        <taxon>Planctomycetales</taxon>
        <taxon>Planctomycetaceae</taxon>
        <taxon>Caulifigura</taxon>
    </lineage>
</organism>
<dbReference type="GO" id="GO:0006747">
    <property type="term" value="P:FAD biosynthetic process"/>
    <property type="evidence" value="ECO:0007669"/>
    <property type="project" value="UniProtKB-UniRule"/>
</dbReference>
<gene>
    <name evidence="17" type="primary">ribF</name>
    <name evidence="17" type="ORF">Pan44_09920</name>
</gene>
<dbReference type="Pfam" id="PF01687">
    <property type="entry name" value="Flavokinase"/>
    <property type="match status" value="1"/>
</dbReference>
<keyword evidence="11 15" id="KW-0067">ATP-binding</keyword>
<dbReference type="EMBL" id="CP036271">
    <property type="protein sequence ID" value="QDT52978.1"/>
    <property type="molecule type" value="Genomic_DNA"/>
</dbReference>
<dbReference type="InterPro" id="IPR015865">
    <property type="entry name" value="Riboflavin_kinase_bac/euk"/>
</dbReference>
<evidence type="ECO:0000256" key="9">
    <source>
        <dbReference type="ARBA" id="ARBA00022777"/>
    </source>
</evidence>
<evidence type="ECO:0000256" key="2">
    <source>
        <dbReference type="ARBA" id="ARBA00004726"/>
    </source>
</evidence>
<keyword evidence="9 15" id="KW-0418">Kinase</keyword>
<dbReference type="PANTHER" id="PTHR22749:SF6">
    <property type="entry name" value="RIBOFLAVIN KINASE"/>
    <property type="match status" value="1"/>
</dbReference>
<dbReference type="SUPFAM" id="SSF82114">
    <property type="entry name" value="Riboflavin kinase-like"/>
    <property type="match status" value="1"/>
</dbReference>
<dbReference type="EC" id="2.7.7.2" evidence="15"/>
<evidence type="ECO:0000256" key="12">
    <source>
        <dbReference type="ARBA" id="ARBA00023268"/>
    </source>
</evidence>
<accession>A0A517SA33</accession>
<dbReference type="InterPro" id="IPR015864">
    <property type="entry name" value="FAD_synthase"/>
</dbReference>
<keyword evidence="7 15" id="KW-0548">Nucleotidyltransferase</keyword>
<dbReference type="SUPFAM" id="SSF52374">
    <property type="entry name" value="Nucleotidylyl transferase"/>
    <property type="match status" value="1"/>
</dbReference>
<keyword evidence="8 15" id="KW-0547">Nucleotide-binding</keyword>
<dbReference type="PANTHER" id="PTHR22749">
    <property type="entry name" value="RIBOFLAVIN KINASE/FMN ADENYLYLTRANSFERASE"/>
    <property type="match status" value="1"/>
</dbReference>
<dbReference type="FunFam" id="2.40.30.30:FF:000003">
    <property type="entry name" value="Riboflavin biosynthesis protein"/>
    <property type="match status" value="1"/>
</dbReference>
<evidence type="ECO:0000256" key="8">
    <source>
        <dbReference type="ARBA" id="ARBA00022741"/>
    </source>
</evidence>
<keyword evidence="5 15" id="KW-0288">FMN</keyword>
<dbReference type="CDD" id="cd02064">
    <property type="entry name" value="FAD_synthetase_N"/>
    <property type="match status" value="1"/>
</dbReference>
<dbReference type="UniPathway" id="UPA00277">
    <property type="reaction ID" value="UER00407"/>
</dbReference>
<comment type="pathway">
    <text evidence="2 15">Cofactor biosynthesis; FAD biosynthesis; FAD from FMN: step 1/1.</text>
</comment>
<feature type="domain" description="Riboflavin kinase" evidence="16">
    <location>
        <begin position="183"/>
        <end position="306"/>
    </location>
</feature>
<evidence type="ECO:0000313" key="17">
    <source>
        <dbReference type="EMBL" id="QDT52978.1"/>
    </source>
</evidence>
<dbReference type="InterPro" id="IPR023468">
    <property type="entry name" value="Riboflavin_kinase"/>
</dbReference>
<keyword evidence="18" id="KW-1185">Reference proteome</keyword>
<dbReference type="AlphaFoldDB" id="A0A517SA33"/>
<proteinExistence type="inferred from homology"/>
<evidence type="ECO:0000256" key="4">
    <source>
        <dbReference type="ARBA" id="ARBA00022630"/>
    </source>
</evidence>
<evidence type="ECO:0000313" key="18">
    <source>
        <dbReference type="Proteomes" id="UP000315700"/>
    </source>
</evidence>
<comment type="catalytic activity">
    <reaction evidence="13 15">
        <text>riboflavin + ATP = FMN + ADP + H(+)</text>
        <dbReference type="Rhea" id="RHEA:14357"/>
        <dbReference type="ChEBI" id="CHEBI:15378"/>
        <dbReference type="ChEBI" id="CHEBI:30616"/>
        <dbReference type="ChEBI" id="CHEBI:57986"/>
        <dbReference type="ChEBI" id="CHEBI:58210"/>
        <dbReference type="ChEBI" id="CHEBI:456216"/>
        <dbReference type="EC" id="2.7.1.26"/>
    </reaction>
</comment>
<keyword evidence="4 15" id="KW-0285">Flavoprotein</keyword>
<comment type="pathway">
    <text evidence="3 15">Cofactor biosynthesis; FMN biosynthesis; FMN from riboflavin (ATP route): step 1/1.</text>
</comment>
<evidence type="ECO:0000256" key="13">
    <source>
        <dbReference type="ARBA" id="ARBA00047880"/>
    </source>
</evidence>
<reference evidence="17 18" key="1">
    <citation type="submission" date="2019-02" db="EMBL/GenBank/DDBJ databases">
        <title>Deep-cultivation of Planctomycetes and their phenomic and genomic characterization uncovers novel biology.</title>
        <authorList>
            <person name="Wiegand S."/>
            <person name="Jogler M."/>
            <person name="Boedeker C."/>
            <person name="Pinto D."/>
            <person name="Vollmers J."/>
            <person name="Rivas-Marin E."/>
            <person name="Kohn T."/>
            <person name="Peeters S.H."/>
            <person name="Heuer A."/>
            <person name="Rast P."/>
            <person name="Oberbeckmann S."/>
            <person name="Bunk B."/>
            <person name="Jeske O."/>
            <person name="Meyerdierks A."/>
            <person name="Storesund J.E."/>
            <person name="Kallscheuer N."/>
            <person name="Luecker S."/>
            <person name="Lage O.M."/>
            <person name="Pohl T."/>
            <person name="Merkel B.J."/>
            <person name="Hornburger P."/>
            <person name="Mueller R.-W."/>
            <person name="Bruemmer F."/>
            <person name="Labrenz M."/>
            <person name="Spormann A.M."/>
            <person name="Op den Camp H."/>
            <person name="Overmann J."/>
            <person name="Amann R."/>
            <person name="Jetten M.S.M."/>
            <person name="Mascher T."/>
            <person name="Medema M.H."/>
            <person name="Devos D.P."/>
            <person name="Kaster A.-K."/>
            <person name="Ovreas L."/>
            <person name="Rohde M."/>
            <person name="Galperin M.Y."/>
            <person name="Jogler C."/>
        </authorList>
    </citation>
    <scope>NUCLEOTIDE SEQUENCE [LARGE SCALE GENOMIC DNA]</scope>
    <source>
        <strain evidence="17 18">Pan44</strain>
    </source>
</reference>